<accession>A0AAV9UNU3</accession>
<comment type="caution">
    <text evidence="2">The sequence shown here is derived from an EMBL/GenBank/DDBJ whole genome shotgun (WGS) entry which is preliminary data.</text>
</comment>
<keyword evidence="3" id="KW-1185">Reference proteome</keyword>
<name>A0AAV9UNU3_9PEZI</name>
<gene>
    <name evidence="2" type="ORF">TWF730_001412</name>
</gene>
<sequence length="283" mass="29700">MRYLHILALLGAASVNAQITKCVADNCLRAIRASAFPGRSGTADCRSFFASYVSVTVTATVTSVHTDLASATTTVIEPVGVLPAKRQAGGQPSGIPAYASPCSGLARYSSACACVGVTESADAVTTTITISTSTTKTEVSTATITEFVMQLQNILPGNYVAKRGSPNEAYPRFTTDIAGAAVFKRLPDGQLERNGEILQSSPYSLYRDWIWAGGSTQLICNVDADKFLSCVSGEYEMMGVYIWSQDQNPYLAQGKAAADFEATGGGKVTIKVLPAPAPTVSAP</sequence>
<feature type="signal peptide" evidence="1">
    <location>
        <begin position="1"/>
        <end position="17"/>
    </location>
</feature>
<evidence type="ECO:0000256" key="1">
    <source>
        <dbReference type="SAM" id="SignalP"/>
    </source>
</evidence>
<dbReference type="AlphaFoldDB" id="A0AAV9UNU3"/>
<evidence type="ECO:0000313" key="2">
    <source>
        <dbReference type="EMBL" id="KAK6341928.1"/>
    </source>
</evidence>
<dbReference type="Proteomes" id="UP001373714">
    <property type="component" value="Unassembled WGS sequence"/>
</dbReference>
<reference evidence="2 3" key="1">
    <citation type="submission" date="2019-10" db="EMBL/GenBank/DDBJ databases">
        <authorList>
            <person name="Palmer J.M."/>
        </authorList>
    </citation>
    <scope>NUCLEOTIDE SEQUENCE [LARGE SCALE GENOMIC DNA]</scope>
    <source>
        <strain evidence="2 3">TWF730</strain>
    </source>
</reference>
<organism evidence="2 3">
    <name type="scientific">Orbilia blumenaviensis</name>
    <dbReference type="NCBI Taxonomy" id="1796055"/>
    <lineage>
        <taxon>Eukaryota</taxon>
        <taxon>Fungi</taxon>
        <taxon>Dikarya</taxon>
        <taxon>Ascomycota</taxon>
        <taxon>Pezizomycotina</taxon>
        <taxon>Orbiliomycetes</taxon>
        <taxon>Orbiliales</taxon>
        <taxon>Orbiliaceae</taxon>
        <taxon>Orbilia</taxon>
    </lineage>
</organism>
<keyword evidence="1" id="KW-0732">Signal</keyword>
<proteinExistence type="predicted"/>
<dbReference type="EMBL" id="JAVHNS010000010">
    <property type="protein sequence ID" value="KAK6341928.1"/>
    <property type="molecule type" value="Genomic_DNA"/>
</dbReference>
<feature type="chain" id="PRO_5043877775" evidence="1">
    <location>
        <begin position="18"/>
        <end position="283"/>
    </location>
</feature>
<evidence type="ECO:0000313" key="3">
    <source>
        <dbReference type="Proteomes" id="UP001373714"/>
    </source>
</evidence>
<protein>
    <submittedName>
        <fullName evidence="2">Uncharacterized protein</fullName>
    </submittedName>
</protein>